<dbReference type="EMBL" id="FQZR01000002">
    <property type="protein sequence ID" value="SHI58561.1"/>
    <property type="molecule type" value="Genomic_DNA"/>
</dbReference>
<evidence type="ECO:0000313" key="7">
    <source>
        <dbReference type="Proteomes" id="UP000184001"/>
    </source>
</evidence>
<evidence type="ECO:0000256" key="1">
    <source>
        <dbReference type="ARBA" id="ARBA00005709"/>
    </source>
</evidence>
<evidence type="ECO:0000256" key="2">
    <source>
        <dbReference type="ARBA" id="ARBA00023143"/>
    </source>
</evidence>
<dbReference type="AlphaFoldDB" id="A0A8G2FA08"/>
<gene>
    <name evidence="6" type="ORF">SAMN05660830_00382</name>
</gene>
<reference evidence="6 7" key="1">
    <citation type="submission" date="2016-11" db="EMBL/GenBank/DDBJ databases">
        <authorList>
            <person name="Varghese N."/>
            <person name="Submissions S."/>
        </authorList>
    </citation>
    <scope>NUCLEOTIDE SEQUENCE [LARGE SCALE GENOMIC DNA]</scope>
    <source>
        <strain evidence="6 7">DSM 17919</strain>
    </source>
</reference>
<comment type="similarity">
    <text evidence="1 3">Belongs to the bacterial flagellin family.</text>
</comment>
<name>A0A8G2FA08_9BACT</name>
<protein>
    <recommendedName>
        <fullName evidence="3">Flagellin</fullName>
    </recommendedName>
</protein>
<dbReference type="InterPro" id="IPR001492">
    <property type="entry name" value="Flagellin"/>
</dbReference>
<dbReference type="Proteomes" id="UP000184001">
    <property type="component" value="Unassembled WGS sequence"/>
</dbReference>
<comment type="subcellular location">
    <subcellularLocation>
        <location evidence="3">Secreted</location>
    </subcellularLocation>
    <subcellularLocation>
        <location evidence="3">Bacterial flagellum</location>
    </subcellularLocation>
</comment>
<dbReference type="InterPro" id="IPR001029">
    <property type="entry name" value="Flagellin_N"/>
</dbReference>
<dbReference type="Gene3D" id="6.10.10.10">
    <property type="entry name" value="Flagellar export chaperone, C-terminal domain"/>
    <property type="match status" value="1"/>
</dbReference>
<keyword evidence="6" id="KW-0282">Flagellum</keyword>
<dbReference type="PANTHER" id="PTHR42792:SF2">
    <property type="entry name" value="FLAGELLIN"/>
    <property type="match status" value="1"/>
</dbReference>
<dbReference type="PANTHER" id="PTHR42792">
    <property type="entry name" value="FLAGELLIN"/>
    <property type="match status" value="1"/>
</dbReference>
<evidence type="ECO:0000313" key="6">
    <source>
        <dbReference type="EMBL" id="SHI58561.1"/>
    </source>
</evidence>
<dbReference type="InterPro" id="IPR042187">
    <property type="entry name" value="Flagellin_C_sub2"/>
</dbReference>
<organism evidence="6 7">
    <name type="scientific">Halodesulfovibrio aestuarii</name>
    <dbReference type="NCBI Taxonomy" id="126333"/>
    <lineage>
        <taxon>Bacteria</taxon>
        <taxon>Pseudomonadati</taxon>
        <taxon>Thermodesulfobacteriota</taxon>
        <taxon>Desulfovibrionia</taxon>
        <taxon>Desulfovibrionales</taxon>
        <taxon>Desulfovibrionaceae</taxon>
        <taxon>Halodesulfovibrio</taxon>
    </lineage>
</organism>
<evidence type="ECO:0000259" key="4">
    <source>
        <dbReference type="Pfam" id="PF00669"/>
    </source>
</evidence>
<evidence type="ECO:0000259" key="5">
    <source>
        <dbReference type="Pfam" id="PF00700"/>
    </source>
</evidence>
<evidence type="ECO:0000256" key="3">
    <source>
        <dbReference type="RuleBase" id="RU362073"/>
    </source>
</evidence>
<dbReference type="InterPro" id="IPR046358">
    <property type="entry name" value="Flagellin_C"/>
</dbReference>
<keyword evidence="3" id="KW-0964">Secreted</keyword>
<dbReference type="Gene3D" id="1.20.1330.10">
    <property type="entry name" value="f41 fragment of flagellin, N-terminal domain"/>
    <property type="match status" value="2"/>
</dbReference>
<keyword evidence="6" id="KW-0969">Cilium</keyword>
<feature type="domain" description="Flagellin N-terminal" evidence="4">
    <location>
        <begin position="5"/>
        <end position="141"/>
    </location>
</feature>
<proteinExistence type="inferred from homology"/>
<dbReference type="GO" id="GO:0005576">
    <property type="term" value="C:extracellular region"/>
    <property type="evidence" value="ECO:0007669"/>
    <property type="project" value="UniProtKB-SubCell"/>
</dbReference>
<comment type="function">
    <text evidence="3">Flagellin is the subunit protein which polymerizes to form the filaments of bacterial flagella.</text>
</comment>
<feature type="domain" description="Flagellin C-terminal" evidence="5">
    <location>
        <begin position="376"/>
        <end position="460"/>
    </location>
</feature>
<dbReference type="GO" id="GO:0005198">
    <property type="term" value="F:structural molecule activity"/>
    <property type="evidence" value="ECO:0007669"/>
    <property type="project" value="UniProtKB-UniRule"/>
</dbReference>
<dbReference type="GO" id="GO:0009288">
    <property type="term" value="C:bacterial-type flagellum"/>
    <property type="evidence" value="ECO:0007669"/>
    <property type="project" value="UniProtKB-SubCell"/>
</dbReference>
<sequence>MALAINNNLMANNVTRNLSNHYGKLSSSTQRLSSGLRVSSAADDAAGLAIRELMRSDIAALNQGVRNANDGISMIQTADGALGVIDSKLIRMKELAEQAATDTYTADQRVLINQEYQAMADEINRIASDTDFNGKKLLDGTGLDVKKASGTAVASAGSVLTTDSTSVLTAANTGDTFTATNNDRFGFTVVDTYTSSAASETMTYTQVDSSQVVVSDNGYGGNNTTDITASAELMAFYANAIANNNATFEVSSDDINWTSQAIGATAAGTAGQSIRITIDDGVNKRVDTITNNDSAAVLTLTAATGGLATSAASNASAGTITASSSETTSVNVHFGSSSASTDSYNVELGRSDADYLGIGANAGDHVLTAGSAKQALENINEAIKMKDATRAGLGATQNRLSATIDNISVQKENLQAAESRISDVDVATEMTEFNKQQILANAAVSMLSQANNLPQMAQKLLG</sequence>
<comment type="caution">
    <text evidence="6">The sequence shown here is derived from an EMBL/GenBank/DDBJ whole genome shotgun (WGS) entry which is preliminary data.</text>
</comment>
<keyword evidence="6" id="KW-0966">Cell projection</keyword>
<dbReference type="Pfam" id="PF00669">
    <property type="entry name" value="Flagellin_N"/>
    <property type="match status" value="1"/>
</dbReference>
<dbReference type="PRINTS" id="PR00207">
    <property type="entry name" value="FLAGELLIN"/>
</dbReference>
<dbReference type="Pfam" id="PF00700">
    <property type="entry name" value="Flagellin_C"/>
    <property type="match status" value="1"/>
</dbReference>
<dbReference type="SUPFAM" id="SSF64518">
    <property type="entry name" value="Phase 1 flagellin"/>
    <property type="match status" value="1"/>
</dbReference>
<keyword evidence="2 3" id="KW-0975">Bacterial flagellum</keyword>
<accession>A0A8G2FA08</accession>